<feature type="non-terminal residue" evidence="1">
    <location>
        <position position="115"/>
    </location>
</feature>
<organism evidence="1 2">
    <name type="scientific">Meganyctiphanes norvegica</name>
    <name type="common">Northern krill</name>
    <name type="synonym">Thysanopoda norvegica</name>
    <dbReference type="NCBI Taxonomy" id="48144"/>
    <lineage>
        <taxon>Eukaryota</taxon>
        <taxon>Metazoa</taxon>
        <taxon>Ecdysozoa</taxon>
        <taxon>Arthropoda</taxon>
        <taxon>Crustacea</taxon>
        <taxon>Multicrustacea</taxon>
        <taxon>Malacostraca</taxon>
        <taxon>Eumalacostraca</taxon>
        <taxon>Eucarida</taxon>
        <taxon>Euphausiacea</taxon>
        <taxon>Euphausiidae</taxon>
        <taxon>Meganyctiphanes</taxon>
    </lineage>
</organism>
<reference evidence="1 2" key="1">
    <citation type="submission" date="2024-05" db="EMBL/GenBank/DDBJ databases">
        <authorList>
            <person name="Wallberg A."/>
        </authorList>
    </citation>
    <scope>NUCLEOTIDE SEQUENCE [LARGE SCALE GENOMIC DNA]</scope>
</reference>
<sequence length="115" mass="12566">MSASSCIEERSTRGVFCPSVTCHLLTNKRVQPCLVVICQHERSTRIPPAGIFTIFTISGTNDHTAIWVISLVLSAEIQLLDIQLCLLQYGGSSTRVSLLPSLIPFLFGGEGTFVR</sequence>
<accession>A0AAV2PW37</accession>
<dbReference type="AlphaFoldDB" id="A0AAV2PW37"/>
<keyword evidence="2" id="KW-1185">Reference proteome</keyword>
<comment type="caution">
    <text evidence="1">The sequence shown here is derived from an EMBL/GenBank/DDBJ whole genome shotgun (WGS) entry which is preliminary data.</text>
</comment>
<evidence type="ECO:0000313" key="2">
    <source>
        <dbReference type="Proteomes" id="UP001497623"/>
    </source>
</evidence>
<dbReference type="EMBL" id="CAXKWB010002088">
    <property type="protein sequence ID" value="CAL4066174.1"/>
    <property type="molecule type" value="Genomic_DNA"/>
</dbReference>
<gene>
    <name evidence="1" type="ORF">MNOR_LOCUS5421</name>
</gene>
<name>A0AAV2PW37_MEGNR</name>
<proteinExistence type="predicted"/>
<protein>
    <submittedName>
        <fullName evidence="1">Uncharacterized protein</fullName>
    </submittedName>
</protein>
<dbReference type="Proteomes" id="UP001497623">
    <property type="component" value="Unassembled WGS sequence"/>
</dbReference>
<evidence type="ECO:0000313" key="1">
    <source>
        <dbReference type="EMBL" id="CAL4066174.1"/>
    </source>
</evidence>